<sequence length="525" mass="59456">MTRQSLTFQELLQGDIDTATHVIKQETRNLYASYCKKFCEFCIANEYPDPAMTRHHELPSLLVAFMESVSASSTVSNQTAEKIKAAVANFYGSYERRDAAGSDKWMVMTDDRGNKFGIGNPAKDAFVRQFMRGLKKRKNKEFTQRQATPIFFGYAPCASLSLDTHVRIHRSKPLQWKDITLDLARPSASDPTSTIGYGVYKLEGRKTEVAEGRCYNLHCLDECESPMDVLTHLKKWIGYVNTKTDHKWSDNDYVFPALSKIAKIAIKTDDPHTGCENARVEWGKKMSEQSFITLLNYVVRDINRNGTSVSGYVRQQWRDIWFTSHTFRRAEAHYRFMFAPPEWRWSLRMVKWWAGWTPNESAETLVRYLLDQAATDEDAQLADCLAPDRGAHVGCSSTFTGRKRNMAGHGSQRSSTSSADTTSHFEKRLKTVECLVNALEDKIDLLILVLRPSEFSTPSAAASHSSIDELEQRSILPPAKDCGGLSIECTGKLTQLVIYSSRFVNGHHRKERKADPFPVASVLQS</sequence>
<dbReference type="AlphaFoldDB" id="A0A080ZTZ8"/>
<reference evidence="2 3" key="1">
    <citation type="submission" date="2013-11" db="EMBL/GenBank/DDBJ databases">
        <title>The Genome Sequence of Phytophthora parasitica P1976.</title>
        <authorList>
            <consortium name="The Broad Institute Genomics Platform"/>
            <person name="Russ C."/>
            <person name="Tyler B."/>
            <person name="Panabieres F."/>
            <person name="Shan W."/>
            <person name="Tripathy S."/>
            <person name="Grunwald N."/>
            <person name="Machado M."/>
            <person name="Johnson C.S."/>
            <person name="Walker B."/>
            <person name="Young S."/>
            <person name="Zeng Q."/>
            <person name="Gargeya S."/>
            <person name="Fitzgerald M."/>
            <person name="Haas B."/>
            <person name="Abouelleil A."/>
            <person name="Allen A.W."/>
            <person name="Alvarado L."/>
            <person name="Arachchi H.M."/>
            <person name="Berlin A.M."/>
            <person name="Chapman S.B."/>
            <person name="Gainer-Dewar J."/>
            <person name="Goldberg J."/>
            <person name="Griggs A."/>
            <person name="Gujja S."/>
            <person name="Hansen M."/>
            <person name="Howarth C."/>
            <person name="Imamovic A."/>
            <person name="Ireland A."/>
            <person name="Larimer J."/>
            <person name="McCowan C."/>
            <person name="Murphy C."/>
            <person name="Pearson M."/>
            <person name="Poon T.W."/>
            <person name="Priest M."/>
            <person name="Roberts A."/>
            <person name="Saif S."/>
            <person name="Shea T."/>
            <person name="Sisk P."/>
            <person name="Sykes S."/>
            <person name="Wortman J."/>
            <person name="Nusbaum C."/>
            <person name="Birren B."/>
        </authorList>
    </citation>
    <scope>NUCLEOTIDE SEQUENCE [LARGE SCALE GENOMIC DNA]</scope>
    <source>
        <strain evidence="2 3">P1976</strain>
    </source>
</reference>
<accession>A0A080ZTZ8</accession>
<name>A0A080ZTZ8_PHYNI</name>
<evidence type="ECO:0000313" key="3">
    <source>
        <dbReference type="Proteomes" id="UP000028582"/>
    </source>
</evidence>
<feature type="compositionally biased region" description="Polar residues" evidence="1">
    <location>
        <begin position="411"/>
        <end position="422"/>
    </location>
</feature>
<dbReference type="EMBL" id="ANJA01002411">
    <property type="protein sequence ID" value="ETO70109.1"/>
    <property type="molecule type" value="Genomic_DNA"/>
</dbReference>
<feature type="region of interest" description="Disordered" evidence="1">
    <location>
        <begin position="403"/>
        <end position="422"/>
    </location>
</feature>
<comment type="caution">
    <text evidence="2">The sequence shown here is derived from an EMBL/GenBank/DDBJ whole genome shotgun (WGS) entry which is preliminary data.</text>
</comment>
<protein>
    <recommendedName>
        <fullName evidence="4">Core-binding (CB) domain-containing protein</fullName>
    </recommendedName>
</protein>
<proteinExistence type="predicted"/>
<gene>
    <name evidence="2" type="ORF">F444_13382</name>
</gene>
<evidence type="ECO:0000256" key="1">
    <source>
        <dbReference type="SAM" id="MobiDB-lite"/>
    </source>
</evidence>
<evidence type="ECO:0000313" key="2">
    <source>
        <dbReference type="EMBL" id="ETO70109.1"/>
    </source>
</evidence>
<dbReference type="Proteomes" id="UP000028582">
    <property type="component" value="Unassembled WGS sequence"/>
</dbReference>
<organism evidence="2 3">
    <name type="scientific">Phytophthora nicotianae P1976</name>
    <dbReference type="NCBI Taxonomy" id="1317066"/>
    <lineage>
        <taxon>Eukaryota</taxon>
        <taxon>Sar</taxon>
        <taxon>Stramenopiles</taxon>
        <taxon>Oomycota</taxon>
        <taxon>Peronosporomycetes</taxon>
        <taxon>Peronosporales</taxon>
        <taxon>Peronosporaceae</taxon>
        <taxon>Phytophthora</taxon>
    </lineage>
</organism>
<dbReference type="OrthoDB" id="89328at2759"/>
<evidence type="ECO:0008006" key="4">
    <source>
        <dbReference type="Google" id="ProtNLM"/>
    </source>
</evidence>